<dbReference type="InterPro" id="IPR040452">
    <property type="entry name" value="SfsA_C"/>
</dbReference>
<dbReference type="Gene3D" id="2.40.50.580">
    <property type="match status" value="1"/>
</dbReference>
<dbReference type="InterPro" id="IPR041465">
    <property type="entry name" value="SfsA_N"/>
</dbReference>
<dbReference type="NCBIfam" id="TIGR00230">
    <property type="entry name" value="sfsA"/>
    <property type="match status" value="1"/>
</dbReference>
<dbReference type="CDD" id="cd22359">
    <property type="entry name" value="SfsA-like_bacterial"/>
    <property type="match status" value="1"/>
</dbReference>
<evidence type="ECO:0000313" key="4">
    <source>
        <dbReference type="EMBL" id="CCH49193.1"/>
    </source>
</evidence>
<evidence type="ECO:0000259" key="2">
    <source>
        <dbReference type="Pfam" id="PF03749"/>
    </source>
</evidence>
<dbReference type="GO" id="GO:0003677">
    <property type="term" value="F:DNA binding"/>
    <property type="evidence" value="ECO:0007669"/>
    <property type="project" value="InterPro"/>
</dbReference>
<dbReference type="AlphaFoldDB" id="M1WWL0"/>
<evidence type="ECO:0000259" key="3">
    <source>
        <dbReference type="Pfam" id="PF17746"/>
    </source>
</evidence>
<dbReference type="STRING" id="1322246.BN4_11958"/>
<evidence type="ECO:0000256" key="1">
    <source>
        <dbReference type="HAMAP-Rule" id="MF_00095"/>
    </source>
</evidence>
<dbReference type="EMBL" id="FO203427">
    <property type="protein sequence ID" value="CCH49193.1"/>
    <property type="molecule type" value="Genomic_DNA"/>
</dbReference>
<dbReference type="Proteomes" id="UP000011724">
    <property type="component" value="Chromosome"/>
</dbReference>
<accession>M1WWL0</accession>
<dbReference type="PROSITE" id="PS51257">
    <property type="entry name" value="PROKAR_LIPOPROTEIN"/>
    <property type="match status" value="1"/>
</dbReference>
<dbReference type="PATRIC" id="fig|879567.3.peg.2076"/>
<dbReference type="PANTHER" id="PTHR30545">
    <property type="entry name" value="SUGAR FERMENTATION STIMULATION PROTEIN A"/>
    <property type="match status" value="1"/>
</dbReference>
<reference evidence="5" key="2">
    <citation type="journal article" date="2013" name="Stand. Genomic Sci.">
        <title>Complete genome sequence of Desulfocapsa sulfexigens, a marine deltaproteobacterium specialized in disproportionating inorganic sulfur compounds.</title>
        <authorList>
            <person name="Finster K.W."/>
            <person name="Kjeldsen K.U."/>
            <person name="Kube M."/>
            <person name="Reinhardt R."/>
            <person name="Mussmann M."/>
            <person name="Amann R."/>
            <person name="Schreiber L."/>
        </authorList>
    </citation>
    <scope>NUCLEOTIDE SEQUENCE [LARGE SCALE GENOMIC DNA]</scope>
    <source>
        <strain evidence="5">DSM 10523 / SB164P1</strain>
    </source>
</reference>
<dbReference type="Pfam" id="PF03749">
    <property type="entry name" value="SfsA"/>
    <property type="match status" value="1"/>
</dbReference>
<dbReference type="InterPro" id="IPR005224">
    <property type="entry name" value="SfsA"/>
</dbReference>
<keyword evidence="5" id="KW-1185">Reference proteome</keyword>
<sequence length="254" mass="27942">MRNRLFEDIGEIVPDSICILPFAAACRRASFVGRYKRFTVEAMALDGPDAGQSLLAHTNNTGSMLGLLRPGSTALLSPALNPKRKLQYTLEALELQGGVVGVNTLTPNRMLFRAWEVGAMPELKGYDSFKKEASVGKSRLDAYLSGPQGELWVECKNVTMVEDDVACFPDAVTERGQKHLRELMALAREGVRVALFFLIQRPDGRCFGPADMVDPVYAELFYEALECGVEAWPYVAHVDDCGITLGEKLKVVVP</sequence>
<dbReference type="PANTHER" id="PTHR30545:SF2">
    <property type="entry name" value="SUGAR FERMENTATION STIMULATION PROTEIN A"/>
    <property type="match status" value="1"/>
</dbReference>
<proteinExistence type="inferred from homology"/>
<dbReference type="eggNOG" id="COG1489">
    <property type="taxonomic scope" value="Bacteria"/>
</dbReference>
<protein>
    <recommendedName>
        <fullName evidence="1">Sugar fermentation stimulation protein homolog</fullName>
    </recommendedName>
</protein>
<dbReference type="HOGENOM" id="CLU_052299_2_0_7"/>
<dbReference type="KEGG" id="dpi:BN4_11958"/>
<dbReference type="HAMAP" id="MF_00095">
    <property type="entry name" value="SfsA"/>
    <property type="match status" value="1"/>
</dbReference>
<gene>
    <name evidence="1 4" type="primary">sfsA</name>
    <name evidence="4" type="ordered locus">BN4_11958</name>
</gene>
<organism evidence="4 5">
    <name type="scientific">Pseudodesulfovibrio piezophilus (strain DSM 21447 / JCM 15486 / C1TLV30)</name>
    <name type="common">Desulfovibrio piezophilus</name>
    <dbReference type="NCBI Taxonomy" id="1322246"/>
    <lineage>
        <taxon>Bacteria</taxon>
        <taxon>Pseudomonadati</taxon>
        <taxon>Thermodesulfobacteriota</taxon>
        <taxon>Desulfovibrionia</taxon>
        <taxon>Desulfovibrionales</taxon>
        <taxon>Desulfovibrionaceae</taxon>
    </lineage>
</organism>
<dbReference type="Pfam" id="PF17746">
    <property type="entry name" value="SfsA_N"/>
    <property type="match status" value="1"/>
</dbReference>
<comment type="similarity">
    <text evidence="1">Belongs to the SfsA family.</text>
</comment>
<feature type="domain" description="Sugar fermentation stimulation protein C-terminal" evidence="2">
    <location>
        <begin position="107"/>
        <end position="239"/>
    </location>
</feature>
<feature type="domain" description="SfsA N-terminal OB" evidence="3">
    <location>
        <begin position="32"/>
        <end position="102"/>
    </location>
</feature>
<reference evidence="4 5" key="1">
    <citation type="journal article" date="2013" name="PLoS ONE">
        <title>The first genomic and proteomic characterization of a deep-sea sulfate reducer: insights into the piezophilic lifestyle of Desulfovibrio piezophilus.</title>
        <authorList>
            <person name="Pradel N."/>
            <person name="Ji B."/>
            <person name="Gimenez G."/>
            <person name="Talla E."/>
            <person name="Lenoble P."/>
            <person name="Garel M."/>
            <person name="Tamburini C."/>
            <person name="Fourquet P."/>
            <person name="Lebrun R."/>
            <person name="Bertin P."/>
            <person name="Denis Y."/>
            <person name="Pophillat M."/>
            <person name="Barbe V."/>
            <person name="Ollivier B."/>
            <person name="Dolla A."/>
        </authorList>
    </citation>
    <scope>NUCLEOTIDE SEQUENCE [LARGE SCALE GENOMIC DNA]</scope>
    <source>
        <strain evidence="5">DSM 10523 / SB164P1</strain>
    </source>
</reference>
<dbReference type="Gene3D" id="3.40.1350.60">
    <property type="match status" value="1"/>
</dbReference>
<name>M1WWL0_PSEP2</name>
<evidence type="ECO:0000313" key="5">
    <source>
        <dbReference type="Proteomes" id="UP000011724"/>
    </source>
</evidence>